<dbReference type="OrthoDB" id="8627412at2"/>
<dbReference type="EMBL" id="CP038267">
    <property type="protein sequence ID" value="QBR92805.1"/>
    <property type="molecule type" value="Genomic_DNA"/>
</dbReference>
<protein>
    <submittedName>
        <fullName evidence="2">Tripartite tricarboxylate transporter substrate binding protein</fullName>
    </submittedName>
</protein>
<sequence>MPDPFRSPTALAAVVGLSLALGGCGLVDGESSGAAGATSGRPIELVAPFGPGGGSDQVARAMAQAMAGPLDADVPVVNVPGATGSTGMTEMLSGRAGETMAVLIQDTLATVSAGGAAFGMDEVQAVCRVQSMPSALLVRKDTFEDWEDLLGEARDAQQPLTVATVGSNSVDDVVLGAVEEVHGAPFRAVPYAEPTERYTALLSGEVDVLYEQLGDVRQYLDSGDFVPVVLLSEEPVEGMEDVPLAADVDLPDEVVLPQFRGLVVSADASDEAVETLAAACEEGVGTDDMASFQEQVYAADDSHLGPEEFQAFLEEQESLISEQLAAYDIGS</sequence>
<comment type="similarity">
    <text evidence="1">Belongs to the UPF0065 (bug) family.</text>
</comment>
<dbReference type="AlphaFoldDB" id="A0A4P7GL41"/>
<keyword evidence="3" id="KW-1185">Reference proteome</keyword>
<evidence type="ECO:0000313" key="2">
    <source>
        <dbReference type="EMBL" id="QBR92805.1"/>
    </source>
</evidence>
<dbReference type="PROSITE" id="PS51257">
    <property type="entry name" value="PROKAR_LIPOPROTEIN"/>
    <property type="match status" value="1"/>
</dbReference>
<accession>A0A4P7GL41</accession>
<dbReference type="Gene3D" id="3.40.190.10">
    <property type="entry name" value="Periplasmic binding protein-like II"/>
    <property type="match status" value="1"/>
</dbReference>
<dbReference type="RefSeq" id="WP_135077586.1">
    <property type="nucleotide sequence ID" value="NZ_CP038267.1"/>
</dbReference>
<gene>
    <name evidence="2" type="ORF">EXE57_11360</name>
</gene>
<dbReference type="InterPro" id="IPR042100">
    <property type="entry name" value="Bug_dom1"/>
</dbReference>
<dbReference type="Gene3D" id="3.40.190.150">
    <property type="entry name" value="Bordetella uptake gene, domain 1"/>
    <property type="match status" value="1"/>
</dbReference>
<reference evidence="2 3" key="1">
    <citation type="submission" date="2019-03" db="EMBL/GenBank/DDBJ databases">
        <title>Three New Species of Nocardioides, Nocardioides euryhalodurans sp. nov., Nocardioides seonyuensis sp. nov. and Nocardioides eburneoflavus sp. nov., Iolated from Soil.</title>
        <authorList>
            <person name="Roh S.G."/>
            <person name="Lee C."/>
            <person name="Kim M.-K."/>
            <person name="Kim S.B."/>
        </authorList>
    </citation>
    <scope>NUCLEOTIDE SEQUENCE [LARGE SCALE GENOMIC DNA]</scope>
    <source>
        <strain evidence="2 3">MMS17-SY117</strain>
    </source>
</reference>
<dbReference type="PANTHER" id="PTHR42928">
    <property type="entry name" value="TRICARBOXYLATE-BINDING PROTEIN"/>
    <property type="match status" value="1"/>
</dbReference>
<dbReference type="PIRSF" id="PIRSF017082">
    <property type="entry name" value="YflP"/>
    <property type="match status" value="1"/>
</dbReference>
<name>A0A4P7GL41_9ACTN</name>
<proteinExistence type="inferred from homology"/>
<dbReference type="Proteomes" id="UP000294894">
    <property type="component" value="Chromosome"/>
</dbReference>
<evidence type="ECO:0000313" key="3">
    <source>
        <dbReference type="Proteomes" id="UP000294894"/>
    </source>
</evidence>
<evidence type="ECO:0000256" key="1">
    <source>
        <dbReference type="ARBA" id="ARBA00006987"/>
    </source>
</evidence>
<dbReference type="Pfam" id="PF03401">
    <property type="entry name" value="TctC"/>
    <property type="match status" value="1"/>
</dbReference>
<dbReference type="CDD" id="cd07012">
    <property type="entry name" value="PBP2_Bug_TTT"/>
    <property type="match status" value="1"/>
</dbReference>
<dbReference type="KEGG" id="noy:EXE57_11360"/>
<dbReference type="PANTHER" id="PTHR42928:SF5">
    <property type="entry name" value="BLR1237 PROTEIN"/>
    <property type="match status" value="1"/>
</dbReference>
<organism evidence="2 3">
    <name type="scientific">Nocardioides euryhalodurans</name>
    <dbReference type="NCBI Taxonomy" id="2518370"/>
    <lineage>
        <taxon>Bacteria</taxon>
        <taxon>Bacillati</taxon>
        <taxon>Actinomycetota</taxon>
        <taxon>Actinomycetes</taxon>
        <taxon>Propionibacteriales</taxon>
        <taxon>Nocardioidaceae</taxon>
        <taxon>Nocardioides</taxon>
    </lineage>
</organism>
<dbReference type="SUPFAM" id="SSF53850">
    <property type="entry name" value="Periplasmic binding protein-like II"/>
    <property type="match status" value="1"/>
</dbReference>
<dbReference type="InterPro" id="IPR005064">
    <property type="entry name" value="BUG"/>
</dbReference>